<name>A0A1L3GHR9_SYNAC</name>
<organism evidence="1 2">
    <name type="scientific">Syntrophotalea acetylenica</name>
    <name type="common">Pelobacter acetylenicus</name>
    <dbReference type="NCBI Taxonomy" id="29542"/>
    <lineage>
        <taxon>Bacteria</taxon>
        <taxon>Pseudomonadati</taxon>
        <taxon>Thermodesulfobacteriota</taxon>
        <taxon>Desulfuromonadia</taxon>
        <taxon>Desulfuromonadales</taxon>
        <taxon>Syntrophotaleaceae</taxon>
        <taxon>Syntrophotalea</taxon>
    </lineage>
</organism>
<evidence type="ECO:0000313" key="2">
    <source>
        <dbReference type="Proteomes" id="UP000182264"/>
    </source>
</evidence>
<evidence type="ECO:0000313" key="1">
    <source>
        <dbReference type="EMBL" id="APG25440.1"/>
    </source>
</evidence>
<dbReference type="STRING" id="29542.A6070_04735"/>
<reference evidence="1 2" key="1">
    <citation type="journal article" date="2017" name="Genome Announc.">
        <title>Complete Genome Sequences of Two Acetylene-Fermenting Pelobacter acetylenicus Strains.</title>
        <authorList>
            <person name="Sutton J.M."/>
            <person name="Baesman S.M."/>
            <person name="Fierst J.L."/>
            <person name="Poret-Peterson A.T."/>
            <person name="Oremland R.S."/>
            <person name="Dunlap D.S."/>
            <person name="Akob D.M."/>
        </authorList>
    </citation>
    <scope>NUCLEOTIDE SEQUENCE [LARGE SCALE GENOMIC DNA]</scope>
    <source>
        <strain evidence="1 2">DSM 3247</strain>
    </source>
</reference>
<dbReference type="AlphaFoldDB" id="A0A1L3GHR9"/>
<sequence>MGIQPVILTRCPVYAAAPKAVIHKGVKYRAKAFAGQGRDPCEQIFALFKPARAGLCCHGFVGLTVANTNFQPGIL</sequence>
<dbReference type="KEGG" id="pace:A6070_04735"/>
<keyword evidence="2" id="KW-1185">Reference proteome</keyword>
<proteinExistence type="predicted"/>
<gene>
    <name evidence="1" type="ORF">A7E75_10730</name>
</gene>
<protein>
    <submittedName>
        <fullName evidence="1">Uncharacterized protein</fullName>
    </submittedName>
</protein>
<dbReference type="Proteomes" id="UP000182264">
    <property type="component" value="Chromosome"/>
</dbReference>
<dbReference type="EMBL" id="CP015518">
    <property type="protein sequence ID" value="APG25440.1"/>
    <property type="molecule type" value="Genomic_DNA"/>
</dbReference>
<accession>A0A1L3GHR9</accession>